<keyword evidence="10" id="KW-0406">Ion transport</keyword>
<feature type="binding site" evidence="10">
    <location>
        <position position="74"/>
    </location>
    <ligand>
        <name>Na(+)</name>
        <dbReference type="ChEBI" id="CHEBI:29101"/>
        <note>structural</note>
    </ligand>
</feature>
<dbReference type="InterPro" id="IPR003691">
    <property type="entry name" value="FluC"/>
</dbReference>
<feature type="transmembrane region" description="Helical" evidence="10">
    <location>
        <begin position="66"/>
        <end position="84"/>
    </location>
</feature>
<keyword evidence="10" id="KW-0479">Metal-binding</keyword>
<reference evidence="11" key="1">
    <citation type="submission" date="2019-11" db="EMBL/GenBank/DDBJ databases">
        <authorList>
            <person name="Feng L."/>
        </authorList>
    </citation>
    <scope>NUCLEOTIDE SEQUENCE</scope>
    <source>
        <strain evidence="11">BhanseniiLFYP23</strain>
    </source>
</reference>
<comment type="similarity">
    <text evidence="7 10">Belongs to the fluoride channel Fluc/FEX (TC 1.A.43) family.</text>
</comment>
<feature type="transmembrane region" description="Helical" evidence="10">
    <location>
        <begin position="96"/>
        <end position="116"/>
    </location>
</feature>
<dbReference type="Pfam" id="PF02537">
    <property type="entry name" value="CRCB"/>
    <property type="match status" value="1"/>
</dbReference>
<comment type="function">
    <text evidence="9 10">Fluoride-specific ion channel. Important for reducing fluoride concentration in the cell, thus reducing its toxicity.</text>
</comment>
<dbReference type="PANTHER" id="PTHR28259:SF1">
    <property type="entry name" value="FLUORIDE EXPORT PROTEIN 1-RELATED"/>
    <property type="match status" value="1"/>
</dbReference>
<name>A0A6N2RLC6_BLAHA</name>
<keyword evidence="6 10" id="KW-0407">Ion channel</keyword>
<dbReference type="GO" id="GO:0005886">
    <property type="term" value="C:plasma membrane"/>
    <property type="evidence" value="ECO:0007669"/>
    <property type="project" value="UniProtKB-SubCell"/>
</dbReference>
<proteinExistence type="inferred from homology"/>
<dbReference type="EMBL" id="CACRSY010000005">
    <property type="protein sequence ID" value="VYS81258.1"/>
    <property type="molecule type" value="Genomic_DNA"/>
</dbReference>
<feature type="transmembrane region" description="Helical" evidence="10">
    <location>
        <begin position="32"/>
        <end position="54"/>
    </location>
</feature>
<dbReference type="AlphaFoldDB" id="A0A6N2RLC6"/>
<feature type="binding site" evidence="10">
    <location>
        <position position="77"/>
    </location>
    <ligand>
        <name>Na(+)</name>
        <dbReference type="ChEBI" id="CHEBI:29101"/>
        <note>structural</note>
    </ligand>
</feature>
<evidence type="ECO:0000256" key="7">
    <source>
        <dbReference type="ARBA" id="ARBA00035120"/>
    </source>
</evidence>
<comment type="activity regulation">
    <text evidence="10">Na(+) is not transported, but it plays an essential structural role and its presence is essential for fluoride channel function.</text>
</comment>
<sequence>MLNCFCVGMGGFLGAAARYLLSLIPVQDKSGFPWNTFFINAAGAFLIGCISAFAAKKGIGSSSLILFLKTGVCGGFTTFSTFALESYVLMENGKGVLSVIYMIASVLVCLGAVMLAQKII</sequence>
<evidence type="ECO:0000256" key="4">
    <source>
        <dbReference type="ARBA" id="ARBA00022989"/>
    </source>
</evidence>
<dbReference type="GO" id="GO:0062054">
    <property type="term" value="F:fluoride channel activity"/>
    <property type="evidence" value="ECO:0007669"/>
    <property type="project" value="UniProtKB-UniRule"/>
</dbReference>
<keyword evidence="5 10" id="KW-0472">Membrane</keyword>
<evidence type="ECO:0000313" key="11">
    <source>
        <dbReference type="EMBL" id="VYS81258.1"/>
    </source>
</evidence>
<keyword evidence="10" id="KW-0813">Transport</keyword>
<keyword evidence="10" id="KW-0915">Sodium</keyword>
<protein>
    <recommendedName>
        <fullName evidence="10">Fluoride-specific ion channel FluC</fullName>
    </recommendedName>
</protein>
<dbReference type="HAMAP" id="MF_00454">
    <property type="entry name" value="FluC"/>
    <property type="match status" value="1"/>
</dbReference>
<evidence type="ECO:0000256" key="1">
    <source>
        <dbReference type="ARBA" id="ARBA00004651"/>
    </source>
</evidence>
<dbReference type="GO" id="GO:0140114">
    <property type="term" value="P:cellular detoxification of fluoride"/>
    <property type="evidence" value="ECO:0007669"/>
    <property type="project" value="UniProtKB-UniRule"/>
</dbReference>
<dbReference type="PANTHER" id="PTHR28259">
    <property type="entry name" value="FLUORIDE EXPORT PROTEIN 1-RELATED"/>
    <property type="match status" value="1"/>
</dbReference>
<accession>A0A6N2RLC6</accession>
<evidence type="ECO:0000256" key="9">
    <source>
        <dbReference type="ARBA" id="ARBA00049940"/>
    </source>
</evidence>
<keyword evidence="4 10" id="KW-1133">Transmembrane helix</keyword>
<keyword evidence="3 10" id="KW-0812">Transmembrane</keyword>
<dbReference type="RefSeq" id="WP_009247662.1">
    <property type="nucleotide sequence ID" value="NZ_CACRSY010000005.1"/>
</dbReference>
<comment type="subcellular location">
    <subcellularLocation>
        <location evidence="1 10">Cell membrane</location>
        <topology evidence="1 10">Multi-pass membrane protein</topology>
    </subcellularLocation>
</comment>
<evidence type="ECO:0000256" key="6">
    <source>
        <dbReference type="ARBA" id="ARBA00023303"/>
    </source>
</evidence>
<comment type="catalytic activity">
    <reaction evidence="8">
        <text>fluoride(in) = fluoride(out)</text>
        <dbReference type="Rhea" id="RHEA:76159"/>
        <dbReference type="ChEBI" id="CHEBI:17051"/>
    </reaction>
    <physiologicalReaction direction="left-to-right" evidence="8">
        <dbReference type="Rhea" id="RHEA:76160"/>
    </physiologicalReaction>
</comment>
<evidence type="ECO:0000256" key="2">
    <source>
        <dbReference type="ARBA" id="ARBA00022475"/>
    </source>
</evidence>
<evidence type="ECO:0000256" key="10">
    <source>
        <dbReference type="HAMAP-Rule" id="MF_00454"/>
    </source>
</evidence>
<keyword evidence="2 10" id="KW-1003">Cell membrane</keyword>
<organism evidence="11">
    <name type="scientific">Blautia hansenii</name>
    <name type="common">Ruminococcus hansenii</name>
    <dbReference type="NCBI Taxonomy" id="1322"/>
    <lineage>
        <taxon>Bacteria</taxon>
        <taxon>Bacillati</taxon>
        <taxon>Bacillota</taxon>
        <taxon>Clostridia</taxon>
        <taxon>Lachnospirales</taxon>
        <taxon>Lachnospiraceae</taxon>
        <taxon>Blautia</taxon>
    </lineage>
</organism>
<dbReference type="NCBIfam" id="TIGR00494">
    <property type="entry name" value="crcB"/>
    <property type="match status" value="1"/>
</dbReference>
<evidence type="ECO:0000256" key="5">
    <source>
        <dbReference type="ARBA" id="ARBA00023136"/>
    </source>
</evidence>
<gene>
    <name evidence="10 11" type="primary">crcB</name>
    <name evidence="10" type="synonym">fluC</name>
    <name evidence="11" type="ORF">BHLFYP23_01664</name>
</gene>
<dbReference type="GO" id="GO:0046872">
    <property type="term" value="F:metal ion binding"/>
    <property type="evidence" value="ECO:0007669"/>
    <property type="project" value="UniProtKB-KW"/>
</dbReference>
<evidence type="ECO:0000256" key="3">
    <source>
        <dbReference type="ARBA" id="ARBA00022692"/>
    </source>
</evidence>
<evidence type="ECO:0000256" key="8">
    <source>
        <dbReference type="ARBA" id="ARBA00035585"/>
    </source>
</evidence>